<keyword evidence="4" id="KW-0812">Transmembrane</keyword>
<proteinExistence type="predicted"/>
<keyword evidence="4" id="KW-1133">Transmembrane helix</keyword>
<feature type="transmembrane region" description="Helical" evidence="4">
    <location>
        <begin position="294"/>
        <end position="320"/>
    </location>
</feature>
<evidence type="ECO:0000256" key="2">
    <source>
        <dbReference type="ARBA" id="ARBA00022771"/>
    </source>
</evidence>
<sequence>MMKYMRCEYPNCGAQEDILFYCRYCRGSFCQKHRDAETHRCPAVHGQTQQPFAATGTPANAEVIRQMAQNAMKMAQQAMGQQPQQQDPYSYADEETRRKLIEQRLKQSRGLLSFGSELVDILIGFTLIVLVFGFSQVIFNDNWWGFLISAILVATAFLPHEMAHKVVAQRRGQFARYILWTRGIIYTLFTMIIGIGLIVPGFVAIVPLSREMNKKDLGMVALAGPAINAVIGAISLILGLLTDASFGIITLTGIFATPNIFILVAQFNALIALFNCLPIWRLDGAKILKWDWKIFATIVAINVAIVVPSFIFNPGFLAGVI</sequence>
<feature type="transmembrane region" description="Helical" evidence="4">
    <location>
        <begin position="217"/>
        <end position="241"/>
    </location>
</feature>
<feature type="transmembrane region" description="Helical" evidence="4">
    <location>
        <begin position="144"/>
        <end position="163"/>
    </location>
</feature>
<organism evidence="6">
    <name type="scientific">marine sediment metagenome</name>
    <dbReference type="NCBI Taxonomy" id="412755"/>
    <lineage>
        <taxon>unclassified sequences</taxon>
        <taxon>metagenomes</taxon>
        <taxon>ecological metagenomes</taxon>
    </lineage>
</organism>
<evidence type="ECO:0000256" key="4">
    <source>
        <dbReference type="SAM" id="Phobius"/>
    </source>
</evidence>
<evidence type="ECO:0000259" key="5">
    <source>
        <dbReference type="SMART" id="SM00154"/>
    </source>
</evidence>
<reference evidence="6" key="1">
    <citation type="journal article" date="2014" name="Front. Microbiol.">
        <title>High frequency of phylogenetically diverse reductive dehalogenase-homologous genes in deep subseafloor sedimentary metagenomes.</title>
        <authorList>
            <person name="Kawai M."/>
            <person name="Futagami T."/>
            <person name="Toyoda A."/>
            <person name="Takaki Y."/>
            <person name="Nishi S."/>
            <person name="Hori S."/>
            <person name="Arai W."/>
            <person name="Tsubouchi T."/>
            <person name="Morono Y."/>
            <person name="Uchiyama I."/>
            <person name="Ito T."/>
            <person name="Fujiyama A."/>
            <person name="Inagaki F."/>
            <person name="Takami H."/>
        </authorList>
    </citation>
    <scope>NUCLEOTIDE SEQUENCE</scope>
    <source>
        <strain evidence="6">Expedition CK06-06</strain>
    </source>
</reference>
<dbReference type="SUPFAM" id="SSF118310">
    <property type="entry name" value="AN1-like Zinc finger"/>
    <property type="match status" value="1"/>
</dbReference>
<dbReference type="InterPro" id="IPR052348">
    <property type="entry name" value="Metallopeptidase_M50B"/>
</dbReference>
<comment type="caution">
    <text evidence="6">The sequence shown here is derived from an EMBL/GenBank/DDBJ whole genome shotgun (WGS) entry which is preliminary data.</text>
</comment>
<keyword evidence="3" id="KW-0862">Zinc</keyword>
<evidence type="ECO:0000313" key="6">
    <source>
        <dbReference type="EMBL" id="GAH39293.1"/>
    </source>
</evidence>
<dbReference type="Gene3D" id="4.10.1110.10">
    <property type="entry name" value="AN1-like Zinc finger"/>
    <property type="match status" value="1"/>
</dbReference>
<dbReference type="Pfam" id="PF01428">
    <property type="entry name" value="zf-AN1"/>
    <property type="match status" value="1"/>
</dbReference>
<evidence type="ECO:0000256" key="3">
    <source>
        <dbReference type="ARBA" id="ARBA00022833"/>
    </source>
</evidence>
<keyword evidence="1" id="KW-0479">Metal-binding</keyword>
<feature type="transmembrane region" description="Helical" evidence="4">
    <location>
        <begin position="248"/>
        <end position="274"/>
    </location>
</feature>
<feature type="transmembrane region" description="Helical" evidence="4">
    <location>
        <begin position="118"/>
        <end position="138"/>
    </location>
</feature>
<evidence type="ECO:0000256" key="1">
    <source>
        <dbReference type="ARBA" id="ARBA00022723"/>
    </source>
</evidence>
<dbReference type="SMART" id="SM00154">
    <property type="entry name" value="ZnF_AN1"/>
    <property type="match status" value="1"/>
</dbReference>
<dbReference type="GO" id="GO:0008270">
    <property type="term" value="F:zinc ion binding"/>
    <property type="evidence" value="ECO:0007669"/>
    <property type="project" value="UniProtKB-KW"/>
</dbReference>
<name>X1H1Z4_9ZZZZ</name>
<protein>
    <recommendedName>
        <fullName evidence="5">AN1-type domain-containing protein</fullName>
    </recommendedName>
</protein>
<feature type="transmembrane region" description="Helical" evidence="4">
    <location>
        <begin position="184"/>
        <end position="205"/>
    </location>
</feature>
<gene>
    <name evidence="6" type="ORF">S03H2_11023</name>
</gene>
<dbReference type="EMBL" id="BARU01005640">
    <property type="protein sequence ID" value="GAH39293.1"/>
    <property type="molecule type" value="Genomic_DNA"/>
</dbReference>
<dbReference type="CDD" id="cd05709">
    <property type="entry name" value="S2P-M50"/>
    <property type="match status" value="1"/>
</dbReference>
<dbReference type="AlphaFoldDB" id="X1H1Z4"/>
<keyword evidence="2" id="KW-0863">Zinc-finger</keyword>
<dbReference type="InterPro" id="IPR000058">
    <property type="entry name" value="Znf_AN1"/>
</dbReference>
<feature type="domain" description="AN1-type" evidence="5">
    <location>
        <begin position="7"/>
        <end position="46"/>
    </location>
</feature>
<dbReference type="InterPro" id="IPR035896">
    <property type="entry name" value="AN1-like_Znf"/>
</dbReference>
<dbReference type="PANTHER" id="PTHR35864:SF1">
    <property type="entry name" value="ZINC METALLOPROTEASE YWHC-RELATED"/>
    <property type="match status" value="1"/>
</dbReference>
<keyword evidence="4" id="KW-0472">Membrane</keyword>
<dbReference type="PANTHER" id="PTHR35864">
    <property type="entry name" value="ZINC METALLOPROTEASE MJ0611-RELATED"/>
    <property type="match status" value="1"/>
</dbReference>
<accession>X1H1Z4</accession>